<dbReference type="Proteomes" id="UP000324022">
    <property type="component" value="Unassembled WGS sequence"/>
</dbReference>
<accession>A0A5C3DYN2</accession>
<gene>
    <name evidence="2" type="ORF">UTRI_01996</name>
</gene>
<name>A0A5C3DYN2_9BASI</name>
<dbReference type="AlphaFoldDB" id="A0A5C3DYN2"/>
<evidence type="ECO:0000256" key="1">
    <source>
        <dbReference type="SAM" id="MobiDB-lite"/>
    </source>
</evidence>
<sequence length="207" mass="22788">MYQACVNFDSINCDQHDVASAASVPILPSSNWLVDAANELHSEYPPETPHQTNNAPMEPCEHLDLFDSASVDDNDDDDDDDDESELLACWDSQDEYNDNDGATTPVQFGVEHQDESQTFEEQQRIQQPMPASSQSAEIVSSNTDETIPRTRRRCMAEIARTLAIHMGMASIAFGLGCLSTTVRTAAPNPSQTFSVDKLLQLALNHLA</sequence>
<organism evidence="2 3">
    <name type="scientific">Ustilago trichophora</name>
    <dbReference type="NCBI Taxonomy" id="86804"/>
    <lineage>
        <taxon>Eukaryota</taxon>
        <taxon>Fungi</taxon>
        <taxon>Dikarya</taxon>
        <taxon>Basidiomycota</taxon>
        <taxon>Ustilaginomycotina</taxon>
        <taxon>Ustilaginomycetes</taxon>
        <taxon>Ustilaginales</taxon>
        <taxon>Ustilaginaceae</taxon>
        <taxon>Ustilago</taxon>
    </lineage>
</organism>
<evidence type="ECO:0000313" key="2">
    <source>
        <dbReference type="EMBL" id="SPO23318.1"/>
    </source>
</evidence>
<evidence type="ECO:0000313" key="3">
    <source>
        <dbReference type="Proteomes" id="UP000324022"/>
    </source>
</evidence>
<dbReference type="OrthoDB" id="10682176at2759"/>
<dbReference type="EMBL" id="OOIN01000005">
    <property type="protein sequence ID" value="SPO23318.1"/>
    <property type="molecule type" value="Genomic_DNA"/>
</dbReference>
<reference evidence="2 3" key="1">
    <citation type="submission" date="2018-03" db="EMBL/GenBank/DDBJ databases">
        <authorList>
            <person name="Guldener U."/>
        </authorList>
    </citation>
    <scope>NUCLEOTIDE SEQUENCE [LARGE SCALE GENOMIC DNA]</scope>
    <source>
        <strain evidence="2 3">NBRC100155</strain>
    </source>
</reference>
<feature type="region of interest" description="Disordered" evidence="1">
    <location>
        <begin position="128"/>
        <end position="147"/>
    </location>
</feature>
<feature type="compositionally biased region" description="Polar residues" evidence="1">
    <location>
        <begin position="128"/>
        <end position="145"/>
    </location>
</feature>
<protein>
    <submittedName>
        <fullName evidence="2">Uncharacterized protein</fullName>
    </submittedName>
</protein>
<proteinExistence type="predicted"/>
<keyword evidence="3" id="KW-1185">Reference proteome</keyword>